<protein>
    <submittedName>
        <fullName evidence="1">Uncharacterized protein</fullName>
    </submittedName>
</protein>
<evidence type="ECO:0000313" key="2">
    <source>
        <dbReference type="Proteomes" id="UP000596660"/>
    </source>
</evidence>
<dbReference type="AlphaFoldDB" id="A0A803NDK7"/>
<reference evidence="1" key="1">
    <citation type="journal article" date="2017" name="Nature">
        <title>The genome of Chenopodium quinoa.</title>
        <authorList>
            <person name="Jarvis D.E."/>
            <person name="Ho Y.S."/>
            <person name="Lightfoot D.J."/>
            <person name="Schmoeckel S.M."/>
            <person name="Li B."/>
            <person name="Borm T.J.A."/>
            <person name="Ohyanagi H."/>
            <person name="Mineta K."/>
            <person name="Michell C.T."/>
            <person name="Saber N."/>
            <person name="Kharbatia N.M."/>
            <person name="Rupper R.R."/>
            <person name="Sharp A.R."/>
            <person name="Dally N."/>
            <person name="Boughton B.A."/>
            <person name="Woo Y.H."/>
            <person name="Gao G."/>
            <person name="Schijlen E.G.W.M."/>
            <person name="Guo X."/>
            <person name="Momin A.A."/>
            <person name="Negrao S."/>
            <person name="Al-Babili S."/>
            <person name="Gehring C."/>
            <person name="Roessner U."/>
            <person name="Jung C."/>
            <person name="Murphy K."/>
            <person name="Arold S.T."/>
            <person name="Gojobori T."/>
            <person name="van der Linden C.G."/>
            <person name="van Loo E.N."/>
            <person name="Jellen E.N."/>
            <person name="Maughan P.J."/>
            <person name="Tester M."/>
        </authorList>
    </citation>
    <scope>NUCLEOTIDE SEQUENCE [LARGE SCALE GENOMIC DNA]</scope>
    <source>
        <strain evidence="1">cv. PI 614886</strain>
    </source>
</reference>
<evidence type="ECO:0000313" key="1">
    <source>
        <dbReference type="EnsemblPlants" id="AUR62044204-RA:cds"/>
    </source>
</evidence>
<reference evidence="1" key="2">
    <citation type="submission" date="2021-03" db="UniProtKB">
        <authorList>
            <consortium name="EnsemblPlants"/>
        </authorList>
    </citation>
    <scope>IDENTIFICATION</scope>
</reference>
<dbReference type="Gramene" id="AUR62044204-RA">
    <property type="protein sequence ID" value="AUR62044204-RA:cds"/>
    <property type="gene ID" value="AUR62044204"/>
</dbReference>
<name>A0A803NDK7_CHEQI</name>
<proteinExistence type="predicted"/>
<sequence>MPCVVFKIDEKKKELVDEKIGNSAESYDDFWLPYWKVTVLGDITILEITRNYVGEVFGMHSRGLPKR</sequence>
<organism evidence="1 2">
    <name type="scientific">Chenopodium quinoa</name>
    <name type="common">Quinoa</name>
    <dbReference type="NCBI Taxonomy" id="63459"/>
    <lineage>
        <taxon>Eukaryota</taxon>
        <taxon>Viridiplantae</taxon>
        <taxon>Streptophyta</taxon>
        <taxon>Embryophyta</taxon>
        <taxon>Tracheophyta</taxon>
        <taxon>Spermatophyta</taxon>
        <taxon>Magnoliopsida</taxon>
        <taxon>eudicotyledons</taxon>
        <taxon>Gunneridae</taxon>
        <taxon>Pentapetalae</taxon>
        <taxon>Caryophyllales</taxon>
        <taxon>Chenopodiaceae</taxon>
        <taxon>Chenopodioideae</taxon>
        <taxon>Atripliceae</taxon>
        <taxon>Chenopodium</taxon>
    </lineage>
</organism>
<keyword evidence="2" id="KW-1185">Reference proteome</keyword>
<dbReference type="Proteomes" id="UP000596660">
    <property type="component" value="Unplaced"/>
</dbReference>
<accession>A0A803NDK7</accession>
<dbReference type="EnsemblPlants" id="AUR62044204-RA">
    <property type="protein sequence ID" value="AUR62044204-RA:cds"/>
    <property type="gene ID" value="AUR62044204"/>
</dbReference>